<dbReference type="GO" id="GO:0005886">
    <property type="term" value="C:plasma membrane"/>
    <property type="evidence" value="ECO:0007669"/>
    <property type="project" value="UniProtKB-SubCell"/>
</dbReference>
<feature type="transmembrane region" description="Helical" evidence="6">
    <location>
        <begin position="6"/>
        <end position="26"/>
    </location>
</feature>
<evidence type="ECO:0000256" key="2">
    <source>
        <dbReference type="ARBA" id="ARBA00022475"/>
    </source>
</evidence>
<evidence type="ECO:0000256" key="3">
    <source>
        <dbReference type="ARBA" id="ARBA00022692"/>
    </source>
</evidence>
<dbReference type="PANTHER" id="PTHR43124:SF3">
    <property type="entry name" value="CHLORAMPHENICOL EFFLUX PUMP RV0191"/>
    <property type="match status" value="1"/>
</dbReference>
<keyword evidence="5 6" id="KW-0472">Membrane</keyword>
<reference evidence="8" key="2">
    <citation type="submission" date="2021-09" db="EMBL/GenBank/DDBJ databases">
        <authorList>
            <person name="Gilroy R."/>
        </authorList>
    </citation>
    <scope>NUCLEOTIDE SEQUENCE</scope>
    <source>
        <strain evidence="8">ChiGjej5B5-7349</strain>
    </source>
</reference>
<comment type="subcellular location">
    <subcellularLocation>
        <location evidence="1">Cell membrane</location>
        <topology evidence="1">Multi-pass membrane protein</topology>
    </subcellularLocation>
</comment>
<dbReference type="InterPro" id="IPR020846">
    <property type="entry name" value="MFS_dom"/>
</dbReference>
<evidence type="ECO:0000313" key="8">
    <source>
        <dbReference type="EMBL" id="HJG80352.1"/>
    </source>
</evidence>
<feature type="transmembrane region" description="Helical" evidence="6">
    <location>
        <begin position="205"/>
        <end position="224"/>
    </location>
</feature>
<evidence type="ECO:0000256" key="4">
    <source>
        <dbReference type="ARBA" id="ARBA00022989"/>
    </source>
</evidence>
<dbReference type="Pfam" id="PF07690">
    <property type="entry name" value="MFS_1"/>
    <property type="match status" value="1"/>
</dbReference>
<dbReference type="GO" id="GO:0022857">
    <property type="term" value="F:transmembrane transporter activity"/>
    <property type="evidence" value="ECO:0007669"/>
    <property type="project" value="InterPro"/>
</dbReference>
<keyword evidence="2" id="KW-1003">Cell membrane</keyword>
<dbReference type="SUPFAM" id="SSF103473">
    <property type="entry name" value="MFS general substrate transporter"/>
    <property type="match status" value="1"/>
</dbReference>
<feature type="transmembrane region" description="Helical" evidence="6">
    <location>
        <begin position="176"/>
        <end position="193"/>
    </location>
</feature>
<feature type="transmembrane region" description="Helical" evidence="6">
    <location>
        <begin position="84"/>
        <end position="101"/>
    </location>
</feature>
<dbReference type="AlphaFoldDB" id="A0A921SNY1"/>
<evidence type="ECO:0000256" key="6">
    <source>
        <dbReference type="SAM" id="Phobius"/>
    </source>
</evidence>
<feature type="non-terminal residue" evidence="8">
    <location>
        <position position="1"/>
    </location>
</feature>
<keyword evidence="4 6" id="KW-1133">Transmembrane helix</keyword>
<evidence type="ECO:0000259" key="7">
    <source>
        <dbReference type="PROSITE" id="PS50850"/>
    </source>
</evidence>
<sequence length="235" mass="23907">VIGDSAGWRVVFAAPVLVSIVCAVALGRLTEPRREAPAGLLRTAGRVLRNRWVLAVLLLAFVEGAVVLGVLTLLAPALQSQGTGAGAAGAATAAYGVGVILTSRLVRPLSRHLSMPALMGLGGAAAVVGYAIVAVHTSVWTVVAVALLLGATWSFLHSSLQTWATSVVPEARGTVVSLFAGFLFAGSAVGAAVGGPLGDAQKWELLFGSTAVVALLVTVAAVLARLRYERPAARD</sequence>
<dbReference type="Proteomes" id="UP000784435">
    <property type="component" value="Unassembled WGS sequence"/>
</dbReference>
<evidence type="ECO:0000256" key="5">
    <source>
        <dbReference type="ARBA" id="ARBA00023136"/>
    </source>
</evidence>
<feature type="transmembrane region" description="Helical" evidence="6">
    <location>
        <begin position="113"/>
        <end position="133"/>
    </location>
</feature>
<feature type="domain" description="Major facilitator superfamily (MFS) profile" evidence="7">
    <location>
        <begin position="53"/>
        <end position="235"/>
    </location>
</feature>
<feature type="transmembrane region" description="Helical" evidence="6">
    <location>
        <begin position="52"/>
        <end position="78"/>
    </location>
</feature>
<accession>A0A921SNY1</accession>
<name>A0A921SNY1_9MICO</name>
<dbReference type="PANTHER" id="PTHR43124">
    <property type="entry name" value="PURINE EFFLUX PUMP PBUE"/>
    <property type="match status" value="1"/>
</dbReference>
<protein>
    <submittedName>
        <fullName evidence="8">MFS transporter</fullName>
    </submittedName>
</protein>
<reference evidence="8" key="1">
    <citation type="journal article" date="2021" name="PeerJ">
        <title>Extensive microbial diversity within the chicken gut microbiome revealed by metagenomics and culture.</title>
        <authorList>
            <person name="Gilroy R."/>
            <person name="Ravi A."/>
            <person name="Getino M."/>
            <person name="Pursley I."/>
            <person name="Horton D.L."/>
            <person name="Alikhan N.F."/>
            <person name="Baker D."/>
            <person name="Gharbi K."/>
            <person name="Hall N."/>
            <person name="Watson M."/>
            <person name="Adriaenssens E.M."/>
            <person name="Foster-Nyarko E."/>
            <person name="Jarju S."/>
            <person name="Secka A."/>
            <person name="Antonio M."/>
            <person name="Oren A."/>
            <person name="Chaudhuri R.R."/>
            <person name="La Ragione R."/>
            <person name="Hildebrand F."/>
            <person name="Pallen M.J."/>
        </authorList>
    </citation>
    <scope>NUCLEOTIDE SEQUENCE</scope>
    <source>
        <strain evidence="8">ChiGjej5B5-7349</strain>
    </source>
</reference>
<dbReference type="InterPro" id="IPR011701">
    <property type="entry name" value="MFS"/>
</dbReference>
<evidence type="ECO:0000313" key="9">
    <source>
        <dbReference type="Proteomes" id="UP000784435"/>
    </source>
</evidence>
<dbReference type="InterPro" id="IPR050189">
    <property type="entry name" value="MFS_Efflux_Transporters"/>
</dbReference>
<keyword evidence="3 6" id="KW-0812">Transmembrane</keyword>
<dbReference type="PROSITE" id="PS50850">
    <property type="entry name" value="MFS"/>
    <property type="match status" value="1"/>
</dbReference>
<dbReference type="Gene3D" id="1.20.1250.20">
    <property type="entry name" value="MFS general substrate transporter like domains"/>
    <property type="match status" value="1"/>
</dbReference>
<dbReference type="EMBL" id="DYUK01000174">
    <property type="protein sequence ID" value="HJG80352.1"/>
    <property type="molecule type" value="Genomic_DNA"/>
</dbReference>
<dbReference type="InterPro" id="IPR036259">
    <property type="entry name" value="MFS_trans_sf"/>
</dbReference>
<organism evidence="8 9">
    <name type="scientific">Brevibacterium senegalense</name>
    <dbReference type="NCBI Taxonomy" id="1033736"/>
    <lineage>
        <taxon>Bacteria</taxon>
        <taxon>Bacillati</taxon>
        <taxon>Actinomycetota</taxon>
        <taxon>Actinomycetes</taxon>
        <taxon>Micrococcales</taxon>
        <taxon>Brevibacteriaceae</taxon>
        <taxon>Brevibacterium</taxon>
    </lineage>
</organism>
<gene>
    <name evidence="8" type="ORF">K8V08_08060</name>
</gene>
<proteinExistence type="predicted"/>
<evidence type="ECO:0000256" key="1">
    <source>
        <dbReference type="ARBA" id="ARBA00004651"/>
    </source>
</evidence>
<feature type="transmembrane region" description="Helical" evidence="6">
    <location>
        <begin position="139"/>
        <end position="156"/>
    </location>
</feature>
<comment type="caution">
    <text evidence="8">The sequence shown here is derived from an EMBL/GenBank/DDBJ whole genome shotgun (WGS) entry which is preliminary data.</text>
</comment>